<organism evidence="2 3">
    <name type="scientific">Aphis glycines</name>
    <name type="common">Soybean aphid</name>
    <dbReference type="NCBI Taxonomy" id="307491"/>
    <lineage>
        <taxon>Eukaryota</taxon>
        <taxon>Metazoa</taxon>
        <taxon>Ecdysozoa</taxon>
        <taxon>Arthropoda</taxon>
        <taxon>Hexapoda</taxon>
        <taxon>Insecta</taxon>
        <taxon>Pterygota</taxon>
        <taxon>Neoptera</taxon>
        <taxon>Paraneoptera</taxon>
        <taxon>Hemiptera</taxon>
        <taxon>Sternorrhyncha</taxon>
        <taxon>Aphidomorpha</taxon>
        <taxon>Aphidoidea</taxon>
        <taxon>Aphididae</taxon>
        <taxon>Aphidini</taxon>
        <taxon>Aphis</taxon>
        <taxon>Aphis</taxon>
    </lineage>
</organism>
<keyword evidence="3" id="KW-1185">Reference proteome</keyword>
<protein>
    <submittedName>
        <fullName evidence="2">Uncharacterized protein</fullName>
    </submittedName>
</protein>
<keyword evidence="1" id="KW-1133">Transmembrane helix</keyword>
<keyword evidence="1" id="KW-0472">Membrane</keyword>
<evidence type="ECO:0000256" key="1">
    <source>
        <dbReference type="SAM" id="Phobius"/>
    </source>
</evidence>
<feature type="transmembrane region" description="Helical" evidence="1">
    <location>
        <begin position="12"/>
        <end position="31"/>
    </location>
</feature>
<comment type="caution">
    <text evidence="2">The sequence shown here is derived from an EMBL/GenBank/DDBJ whole genome shotgun (WGS) entry which is preliminary data.</text>
</comment>
<feature type="transmembrane region" description="Helical" evidence="1">
    <location>
        <begin position="352"/>
        <end position="370"/>
    </location>
</feature>
<evidence type="ECO:0000313" key="2">
    <source>
        <dbReference type="EMBL" id="KAE9521326.1"/>
    </source>
</evidence>
<dbReference type="AlphaFoldDB" id="A0A6G0SSH6"/>
<proteinExistence type="predicted"/>
<evidence type="ECO:0000313" key="3">
    <source>
        <dbReference type="Proteomes" id="UP000475862"/>
    </source>
</evidence>
<dbReference type="Proteomes" id="UP000475862">
    <property type="component" value="Unassembled WGS sequence"/>
</dbReference>
<sequence>MNNMFIRLNKIHVSTILSLKVFFIINLFACLSDETSFKETLVRTFSIHLPKTLLINNFQKSFSNLFLASLLILCNIYFFFDDKVVINFLTFEFGGHSFKVSLNLDLSSSKFSASSLNEEAIKRNVSTNFILNLRATSLLKDIYFSVEFGITFNPVSPQSLLLHGKSKYAPPFNGFTKLILNCNPSIETSVHPEPLAINSDSLANILSNFVFNKLAKSDELHAKTFDIFIFFISCKSVLANWYLAFLMMIAVVGFACRFGSLYSWPGGRLCIEHMWQKKLSEPISLTSSSRNPIKSRTPRTIIGGGKFVLLGASSSFKFKFVLLGGSTQLAVLKGVCDKLVVGSDWLSVASKANLFVVINIGFFLLATWLSDFAER</sequence>
<name>A0A6G0SSH6_APHGL</name>
<keyword evidence="1" id="KW-0812">Transmembrane</keyword>
<accession>A0A6G0SSH6</accession>
<feature type="transmembrane region" description="Helical" evidence="1">
    <location>
        <begin position="241"/>
        <end position="264"/>
    </location>
</feature>
<feature type="transmembrane region" description="Helical" evidence="1">
    <location>
        <begin position="61"/>
        <end position="80"/>
    </location>
</feature>
<gene>
    <name evidence="2" type="ORF">AGLY_018269</name>
</gene>
<dbReference type="EMBL" id="VYZN01003113">
    <property type="protein sequence ID" value="KAE9521326.1"/>
    <property type="molecule type" value="Genomic_DNA"/>
</dbReference>
<reference evidence="2 3" key="1">
    <citation type="submission" date="2019-08" db="EMBL/GenBank/DDBJ databases">
        <title>The genome of the soybean aphid Biotype 1, its phylome, world population structure and adaptation to the North American continent.</title>
        <authorList>
            <person name="Giordano R."/>
            <person name="Donthu R.K."/>
            <person name="Hernandez A.G."/>
            <person name="Wright C.L."/>
            <person name="Zimin A.V."/>
        </authorList>
    </citation>
    <scope>NUCLEOTIDE SEQUENCE [LARGE SCALE GENOMIC DNA]</scope>
    <source>
        <tissue evidence="2">Whole aphids</tissue>
    </source>
</reference>